<protein>
    <submittedName>
        <fullName evidence="3">ATP/GTP-binding protein</fullName>
    </submittedName>
</protein>
<feature type="domain" description="DUF4143" evidence="2">
    <location>
        <begin position="225"/>
        <end position="386"/>
    </location>
</feature>
<reference evidence="3 4" key="1">
    <citation type="journal article" date="2017" name="BMC Genomics">
        <title>Comparative genomic and phylogenomic analyses of the Bifidobacteriaceae family.</title>
        <authorList>
            <person name="Lugli G.A."/>
            <person name="Milani C."/>
            <person name="Turroni F."/>
            <person name="Duranti S."/>
            <person name="Mancabelli L."/>
            <person name="Mangifesta M."/>
            <person name="Ferrario C."/>
            <person name="Modesto M."/>
            <person name="Mattarelli P."/>
            <person name="Jiri K."/>
            <person name="van Sinderen D."/>
            <person name="Ventura M."/>
        </authorList>
    </citation>
    <scope>NUCLEOTIDE SEQUENCE [LARGE SCALE GENOMIC DNA]</scope>
    <source>
        <strain evidence="3 4">DSM 100202</strain>
    </source>
</reference>
<dbReference type="Pfam" id="PF13635">
    <property type="entry name" value="DUF4143"/>
    <property type="match status" value="1"/>
</dbReference>
<organism evidence="3 4">
    <name type="scientific">Bifidobacterium hapali</name>
    <dbReference type="NCBI Taxonomy" id="1630172"/>
    <lineage>
        <taxon>Bacteria</taxon>
        <taxon>Bacillati</taxon>
        <taxon>Actinomycetota</taxon>
        <taxon>Actinomycetes</taxon>
        <taxon>Bifidobacteriales</taxon>
        <taxon>Bifidobacteriaceae</taxon>
        <taxon>Bifidobacterium</taxon>
    </lineage>
</organism>
<feature type="domain" description="AAA" evidence="1">
    <location>
        <begin position="19"/>
        <end position="153"/>
    </location>
</feature>
<keyword evidence="4" id="KW-1185">Reference proteome</keyword>
<dbReference type="Proteomes" id="UP000216074">
    <property type="component" value="Unassembled WGS sequence"/>
</dbReference>
<dbReference type="AlphaFoldDB" id="A0A261G184"/>
<evidence type="ECO:0000259" key="1">
    <source>
        <dbReference type="Pfam" id="PF13173"/>
    </source>
</evidence>
<accession>A0A261G184</accession>
<evidence type="ECO:0000259" key="2">
    <source>
        <dbReference type="Pfam" id="PF13635"/>
    </source>
</evidence>
<dbReference type="EMBL" id="MWWY01000014">
    <property type="protein sequence ID" value="OZG65199.1"/>
    <property type="molecule type" value="Genomic_DNA"/>
</dbReference>
<dbReference type="OrthoDB" id="9804306at2"/>
<dbReference type="PANTHER" id="PTHR33295">
    <property type="entry name" value="ATPASE"/>
    <property type="match status" value="1"/>
</dbReference>
<dbReference type="InterPro" id="IPR025420">
    <property type="entry name" value="DUF4143"/>
</dbReference>
<evidence type="ECO:0000313" key="4">
    <source>
        <dbReference type="Proteomes" id="UP000216074"/>
    </source>
</evidence>
<comment type="caution">
    <text evidence="3">The sequence shown here is derived from an EMBL/GenBank/DDBJ whole genome shotgun (WGS) entry which is preliminary data.</text>
</comment>
<dbReference type="Pfam" id="PF13173">
    <property type="entry name" value="AAA_14"/>
    <property type="match status" value="1"/>
</dbReference>
<sequence length="432" mass="49017">MLTRKIIDKLAQWKNDAHHKSLVIKGARQVGKTYAVNEFGTANYEHVISLNFEEHPEYRTIFATDHSADAIYSQLSLFFPGAEFAQRKTLLFLDEIQSCPDAITSLKFLTIDGRADVIASGSLLGISYRDVSSYPVGYVDHMEMYSLDFEEFLWASGISESTIAYVRGFFDRREQVPDAVQQRMMQLFKEYIVVGGMPEAVQTFVDTKDFSKVVHIQRDILAEYENDIAKYATGTEKAKARACFLSIPKQLARDSKRFSYSVVEPRSSARKYGGSLQWLYDAGIINFCYKLDAPELPFEGNSDNTKFKVYMRDTGLLIAMLEDGSQKDILDGNLGIYKGAIYENIVGDIFAKNGKPLYYFEKNNSLEMDFFIRYDGVATAVEVKSSQNRKAKSMNSLIENHGVRRGIKLAPGNYGRIDDRVEVLPIYMAMFL</sequence>
<dbReference type="SUPFAM" id="SSF52540">
    <property type="entry name" value="P-loop containing nucleoside triphosphate hydrolases"/>
    <property type="match status" value="1"/>
</dbReference>
<proteinExistence type="predicted"/>
<dbReference type="InterPro" id="IPR041682">
    <property type="entry name" value="AAA_14"/>
</dbReference>
<dbReference type="PANTHER" id="PTHR33295:SF7">
    <property type="entry name" value="ATPASE"/>
    <property type="match status" value="1"/>
</dbReference>
<dbReference type="InterPro" id="IPR027417">
    <property type="entry name" value="P-loop_NTPase"/>
</dbReference>
<evidence type="ECO:0000313" key="3">
    <source>
        <dbReference type="EMBL" id="OZG65199.1"/>
    </source>
</evidence>
<dbReference type="RefSeq" id="WP_094729365.1">
    <property type="nucleotide sequence ID" value="NZ_MWWY01000014.1"/>
</dbReference>
<gene>
    <name evidence="3" type="ORF">BHAP_0703</name>
</gene>
<name>A0A261G184_9BIFI</name>